<gene>
    <name evidence="1" type="ORF">MNBD_BACTEROID03-275</name>
</gene>
<organism evidence="1">
    <name type="scientific">hydrothermal vent metagenome</name>
    <dbReference type="NCBI Taxonomy" id="652676"/>
    <lineage>
        <taxon>unclassified sequences</taxon>
        <taxon>metagenomes</taxon>
        <taxon>ecological metagenomes</taxon>
    </lineage>
</organism>
<dbReference type="AlphaFoldDB" id="A0A3B0TW33"/>
<accession>A0A3B0TW33</accession>
<name>A0A3B0TW33_9ZZZZ</name>
<sequence length="91" mass="10452">MGQVNLYLMPGWQVEDVAGKELIAYVEKAAEQGTVATIMFHSVGGGYINISKQAHNELLEYLHTNQDKFWVDTFQNITQHIKSERKRLGWE</sequence>
<protein>
    <submittedName>
        <fullName evidence="1">Uncharacterized protein</fullName>
    </submittedName>
</protein>
<evidence type="ECO:0000313" key="1">
    <source>
        <dbReference type="EMBL" id="VAW11306.1"/>
    </source>
</evidence>
<proteinExistence type="predicted"/>
<reference evidence="1" key="1">
    <citation type="submission" date="2018-06" db="EMBL/GenBank/DDBJ databases">
        <authorList>
            <person name="Zhirakovskaya E."/>
        </authorList>
    </citation>
    <scope>NUCLEOTIDE SEQUENCE</scope>
</reference>
<dbReference type="EMBL" id="UOEL01000058">
    <property type="protein sequence ID" value="VAW11306.1"/>
    <property type="molecule type" value="Genomic_DNA"/>
</dbReference>